<dbReference type="PROSITE" id="PS50911">
    <property type="entry name" value="CHAP"/>
    <property type="match status" value="1"/>
</dbReference>
<dbReference type="Proteomes" id="UP000031656">
    <property type="component" value="Chromosome"/>
</dbReference>
<sequence length="162" mass="18081">MTMPRFFRCLPLGLLVVLAACGNRYEYSRASFNGPLQCAPYARERTGLKLSGSAASWWGQSAGRYAHTHTPRPGEVLVFRATSRVPSGHVSIVRRQVSDRTILVDHANWEPGRIDRAVPVTDVSARNDWTLVRVWWAPVHSLGKRAYPTYGFISSHDSDDAS</sequence>
<dbReference type="InterPro" id="IPR007921">
    <property type="entry name" value="CHAP_dom"/>
</dbReference>
<dbReference type="EMBL" id="CP004373">
    <property type="protein sequence ID" value="AHK71224.1"/>
    <property type="molecule type" value="Genomic_DNA"/>
</dbReference>
<evidence type="ECO:0000259" key="1">
    <source>
        <dbReference type="PROSITE" id="PS50911"/>
    </source>
</evidence>
<gene>
    <name evidence="2" type="ORF">GLS_c13270</name>
</gene>
<dbReference type="GeneID" id="56905555"/>
<accession>A0A067Z4P5</accession>
<dbReference type="Gene3D" id="3.90.1720.10">
    <property type="entry name" value="endopeptidase domain like (from Nostoc punctiforme)"/>
    <property type="match status" value="1"/>
</dbReference>
<dbReference type="InterPro" id="IPR038765">
    <property type="entry name" value="Papain-like_cys_pep_sf"/>
</dbReference>
<evidence type="ECO:0000313" key="3">
    <source>
        <dbReference type="Proteomes" id="UP000031656"/>
    </source>
</evidence>
<feature type="domain" description="Peptidase C51" evidence="1">
    <location>
        <begin position="13"/>
        <end position="133"/>
    </location>
</feature>
<dbReference type="AlphaFoldDB" id="A0A067Z4P5"/>
<protein>
    <recommendedName>
        <fullName evidence="1">Peptidase C51 domain-containing protein</fullName>
    </recommendedName>
</protein>
<dbReference type="RefSeq" id="WP_193363797.1">
    <property type="nucleotide sequence ID" value="NZ_CP004373.1"/>
</dbReference>
<dbReference type="PROSITE" id="PS51257">
    <property type="entry name" value="PROKAR_LIPOPROTEIN"/>
    <property type="match status" value="1"/>
</dbReference>
<organism evidence="2 3">
    <name type="scientific">Gluconobacter oxydans DSM 3504</name>
    <dbReference type="NCBI Taxonomy" id="1288313"/>
    <lineage>
        <taxon>Bacteria</taxon>
        <taxon>Pseudomonadati</taxon>
        <taxon>Pseudomonadota</taxon>
        <taxon>Alphaproteobacteria</taxon>
        <taxon>Acetobacterales</taxon>
        <taxon>Acetobacteraceae</taxon>
        <taxon>Gluconobacter</taxon>
    </lineage>
</organism>
<evidence type="ECO:0000313" key="2">
    <source>
        <dbReference type="EMBL" id="AHK71224.1"/>
    </source>
</evidence>
<dbReference type="HOGENOM" id="CLU_104965_1_1_5"/>
<dbReference type="Pfam" id="PF05257">
    <property type="entry name" value="CHAP"/>
    <property type="match status" value="1"/>
</dbReference>
<dbReference type="SUPFAM" id="SSF54001">
    <property type="entry name" value="Cysteine proteinases"/>
    <property type="match status" value="1"/>
</dbReference>
<dbReference type="KEGG" id="goy:GLS_c13270"/>
<reference evidence="2 3" key="1">
    <citation type="journal article" date="2015" name="Appl. Microbiol. Biotechnol.">
        <title>The consequence of an additional NADH dehydrogenase paralog on the growth of Gluconobacter oxydans DSM3504.</title>
        <authorList>
            <person name="Kostner D."/>
            <person name="Luchterhand B."/>
            <person name="Junker A."/>
            <person name="Volland S."/>
            <person name="Daniel R."/>
            <person name="Buchs J."/>
            <person name="Liebl W."/>
            <person name="Ehrenreich A."/>
        </authorList>
    </citation>
    <scope>NUCLEOTIDE SEQUENCE [LARGE SCALE GENOMIC DNA]</scope>
    <source>
        <strain evidence="2">DSM 3504</strain>
    </source>
</reference>
<name>A0A067Z4P5_GLUOY</name>
<proteinExistence type="predicted"/>